<name>A0ABT5YU12_9ACTN</name>
<organism evidence="1 2">
    <name type="scientific">Streptantibioticus ferralitis</name>
    <dbReference type="NCBI Taxonomy" id="236510"/>
    <lineage>
        <taxon>Bacteria</taxon>
        <taxon>Bacillati</taxon>
        <taxon>Actinomycetota</taxon>
        <taxon>Actinomycetes</taxon>
        <taxon>Kitasatosporales</taxon>
        <taxon>Streptomycetaceae</taxon>
        <taxon>Streptantibioticus</taxon>
    </lineage>
</organism>
<comment type="caution">
    <text evidence="1">The sequence shown here is derived from an EMBL/GenBank/DDBJ whole genome shotgun (WGS) entry which is preliminary data.</text>
</comment>
<evidence type="ECO:0000313" key="2">
    <source>
        <dbReference type="Proteomes" id="UP001220022"/>
    </source>
</evidence>
<gene>
    <name evidence="1" type="ORF">P2L57_04920</name>
</gene>
<dbReference type="RefSeq" id="WP_275808776.1">
    <property type="nucleotide sequence ID" value="NZ_BAAANM010000012.1"/>
</dbReference>
<proteinExistence type="predicted"/>
<accession>A0ABT5YU12</accession>
<keyword evidence="2" id="KW-1185">Reference proteome</keyword>
<dbReference type="Pfam" id="PF19741">
    <property type="entry name" value="DUF6230"/>
    <property type="match status" value="1"/>
</dbReference>
<dbReference type="Proteomes" id="UP001220022">
    <property type="component" value="Unassembled WGS sequence"/>
</dbReference>
<protein>
    <submittedName>
        <fullName evidence="1">DUF6230 family protein</fullName>
    </submittedName>
</protein>
<sequence>MSHSLGRTRWKLFAAIMVPGIAVATALGIGMAQGALAASFFISGRRFQLSTASLVGHGLSVYSTVDVTREGVLVPVVVTGLRSAVIRGLCESVVTPVPFLGPYTLRLTGADRLRRAEARDIFIDATALNATQQSAHDLNVGVAAGSITKGPVNPGDRHSRFFDPNGFAQQASTTFLANARWQAVAVSAVTLDVPDVRVRVLAGRHECF</sequence>
<evidence type="ECO:0000313" key="1">
    <source>
        <dbReference type="EMBL" id="MDF2255096.1"/>
    </source>
</evidence>
<dbReference type="EMBL" id="JARHTQ010000002">
    <property type="protein sequence ID" value="MDF2255096.1"/>
    <property type="molecule type" value="Genomic_DNA"/>
</dbReference>
<dbReference type="InterPro" id="IPR046198">
    <property type="entry name" value="DUF6230"/>
</dbReference>
<reference evidence="1 2" key="1">
    <citation type="submission" date="2023-03" db="EMBL/GenBank/DDBJ databases">
        <title>Draft genome sequence of type strain Streptomyces ferralitis JCM 14344.</title>
        <authorList>
            <person name="Klaysubun C."/>
            <person name="Duangmal K."/>
        </authorList>
    </citation>
    <scope>NUCLEOTIDE SEQUENCE [LARGE SCALE GENOMIC DNA]</scope>
    <source>
        <strain evidence="1 2">JCM 14344</strain>
    </source>
</reference>